<dbReference type="EMBL" id="PIPX01000002">
    <property type="protein sequence ID" value="RUO53407.1"/>
    <property type="molecule type" value="Genomic_DNA"/>
</dbReference>
<gene>
    <name evidence="1" type="ORF">CWI70_09475</name>
</gene>
<dbReference type="OrthoDB" id="5597599at2"/>
<dbReference type="AlphaFoldDB" id="A0A432XXI9"/>
<evidence type="ECO:0000313" key="2">
    <source>
        <dbReference type="Proteomes" id="UP000287649"/>
    </source>
</evidence>
<evidence type="ECO:0008006" key="3">
    <source>
        <dbReference type="Google" id="ProtNLM"/>
    </source>
</evidence>
<reference evidence="2" key="1">
    <citation type="journal article" date="2018" name="Front. Microbiol.">
        <title>Genome-Based Analysis Reveals the Taxonomy and Diversity of the Family Idiomarinaceae.</title>
        <authorList>
            <person name="Liu Y."/>
            <person name="Lai Q."/>
            <person name="Shao Z."/>
        </authorList>
    </citation>
    <scope>NUCLEOTIDE SEQUENCE [LARGE SCALE GENOMIC DNA]</scope>
    <source>
        <strain evidence="2">PO-M2</strain>
    </source>
</reference>
<comment type="caution">
    <text evidence="1">The sequence shown here is derived from an EMBL/GenBank/DDBJ whole genome shotgun (WGS) entry which is preliminary data.</text>
</comment>
<accession>A0A432XXI9</accession>
<dbReference type="RefSeq" id="WP_126773048.1">
    <property type="nucleotide sequence ID" value="NZ_PIPX01000002.1"/>
</dbReference>
<protein>
    <recommendedName>
        <fullName evidence="3">Amidoligase enzyme</fullName>
    </recommendedName>
</protein>
<proteinExistence type="predicted"/>
<keyword evidence="2" id="KW-1185">Reference proteome</keyword>
<dbReference type="InterPro" id="IPR022025">
    <property type="entry name" value="Amidoligase_2"/>
</dbReference>
<evidence type="ECO:0000313" key="1">
    <source>
        <dbReference type="EMBL" id="RUO53407.1"/>
    </source>
</evidence>
<dbReference type="Proteomes" id="UP000287649">
    <property type="component" value="Unassembled WGS sequence"/>
</dbReference>
<name>A0A432XXI9_9GAMM</name>
<sequence length="326" mass="36684">MSDITSFSQPPQPQTTNGSYRRVGFELEFSSLDVASTAEAVARALNGSAYAKSAAKWLVDTELGEFKVEIDWQFLQRIAAEQGEKAYDEAWLDSLSQAASIVVPVEVICPPIAVNALDSLDALVSELRQAGAKGTDESIIAAYGTHINPELPNLEAATIAAYMQAYAVLQWWLVEQHHVNTSRKLSPYIDLYPEHYVRQILQYDKVTITQLIDDYLSANPSRNRALDMLPLFSHLDEQRVANVIADGKVNVRPTLHYRLPNCRIDDMRWSLADEWRIYCTIERLVQRPKALAELCAAFLAADRPMLGVARQPWVEHVSKWLKENLA</sequence>
<organism evidence="1 2">
    <name type="scientific">Pseudidiomarina homiensis</name>
    <dbReference type="NCBI Taxonomy" id="364198"/>
    <lineage>
        <taxon>Bacteria</taxon>
        <taxon>Pseudomonadati</taxon>
        <taxon>Pseudomonadota</taxon>
        <taxon>Gammaproteobacteria</taxon>
        <taxon>Alteromonadales</taxon>
        <taxon>Idiomarinaceae</taxon>
        <taxon>Pseudidiomarina</taxon>
    </lineage>
</organism>
<dbReference type="Pfam" id="PF12224">
    <property type="entry name" value="Amidoligase_2"/>
    <property type="match status" value="1"/>
</dbReference>